<evidence type="ECO:0000313" key="6">
    <source>
        <dbReference type="Proteomes" id="UP000030748"/>
    </source>
</evidence>
<protein>
    <recommendedName>
        <fullName evidence="7">WAT1-related protein</fullName>
    </recommendedName>
</protein>
<feature type="non-terminal residue" evidence="5">
    <location>
        <position position="184"/>
    </location>
</feature>
<dbReference type="GO" id="GO:0005886">
    <property type="term" value="C:plasma membrane"/>
    <property type="evidence" value="ECO:0000318"/>
    <property type="project" value="GO_Central"/>
</dbReference>
<evidence type="ECO:0000256" key="4">
    <source>
        <dbReference type="SAM" id="Phobius"/>
    </source>
</evidence>
<organism evidence="5 6">
    <name type="scientific">Erythranthe guttata</name>
    <name type="common">Yellow monkey flower</name>
    <name type="synonym">Mimulus guttatus</name>
    <dbReference type="NCBI Taxonomy" id="4155"/>
    <lineage>
        <taxon>Eukaryota</taxon>
        <taxon>Viridiplantae</taxon>
        <taxon>Streptophyta</taxon>
        <taxon>Embryophyta</taxon>
        <taxon>Tracheophyta</taxon>
        <taxon>Spermatophyta</taxon>
        <taxon>Magnoliopsida</taxon>
        <taxon>eudicotyledons</taxon>
        <taxon>Gunneridae</taxon>
        <taxon>Pentapetalae</taxon>
        <taxon>asterids</taxon>
        <taxon>lamiids</taxon>
        <taxon>Lamiales</taxon>
        <taxon>Phrymaceae</taxon>
        <taxon>Erythranthe</taxon>
    </lineage>
</organism>
<feature type="transmembrane region" description="Helical" evidence="4">
    <location>
        <begin position="118"/>
        <end position="137"/>
    </location>
</feature>
<dbReference type="STRING" id="4155.A0A022QLX7"/>
<sequence length="184" mass="20018">MATRQQQPPWIQSSLPFVGMTSAVVALAVNMIISKMAMSEGTSFYILSVYSNGFATLILFPTAFLFHRCFAEIGSYAGINYSSPTLGTAMLNLVPAFTYILAIIFWMEEVNLRTLTTISKSIGTVVSISGAFIVTFYKGPALLNIPLTSEPSTQLYLPVAQNWIVGGFLLACASFLTASWCILQ</sequence>
<evidence type="ECO:0000256" key="3">
    <source>
        <dbReference type="ARBA" id="ARBA00023136"/>
    </source>
</evidence>
<evidence type="ECO:0000256" key="1">
    <source>
        <dbReference type="ARBA" id="ARBA00022692"/>
    </source>
</evidence>
<reference evidence="5 6" key="1">
    <citation type="journal article" date="2013" name="Proc. Natl. Acad. Sci. U.S.A.">
        <title>Fine-scale variation in meiotic recombination in Mimulus inferred from population shotgun sequencing.</title>
        <authorList>
            <person name="Hellsten U."/>
            <person name="Wright K.M."/>
            <person name="Jenkins J."/>
            <person name="Shu S."/>
            <person name="Yuan Y."/>
            <person name="Wessler S.R."/>
            <person name="Schmutz J."/>
            <person name="Willis J.H."/>
            <person name="Rokhsar D.S."/>
        </authorList>
    </citation>
    <scope>NUCLEOTIDE SEQUENCE [LARGE SCALE GENOMIC DNA]</scope>
    <source>
        <strain evidence="6">cv. DUN x IM62</strain>
    </source>
</reference>
<feature type="transmembrane region" description="Helical" evidence="4">
    <location>
        <begin position="15"/>
        <end position="33"/>
    </location>
</feature>
<dbReference type="EMBL" id="KI631169">
    <property type="protein sequence ID" value="EYU29712.1"/>
    <property type="molecule type" value="Genomic_DNA"/>
</dbReference>
<accession>A0A022QLX7</accession>
<evidence type="ECO:0000256" key="2">
    <source>
        <dbReference type="ARBA" id="ARBA00022989"/>
    </source>
</evidence>
<feature type="transmembrane region" description="Helical" evidence="4">
    <location>
        <begin position="86"/>
        <end position="106"/>
    </location>
</feature>
<keyword evidence="6" id="KW-1185">Reference proteome</keyword>
<evidence type="ECO:0000313" key="5">
    <source>
        <dbReference type="EMBL" id="EYU29712.1"/>
    </source>
</evidence>
<keyword evidence="1 4" id="KW-0812">Transmembrane</keyword>
<proteinExistence type="predicted"/>
<feature type="transmembrane region" description="Helical" evidence="4">
    <location>
        <begin position="45"/>
        <end position="66"/>
    </location>
</feature>
<keyword evidence="2 4" id="KW-1133">Transmembrane helix</keyword>
<gene>
    <name evidence="5" type="ORF">MIMGU_mgv11b0165802mg</name>
</gene>
<name>A0A022QLX7_ERYGU</name>
<dbReference type="GO" id="GO:0022857">
    <property type="term" value="F:transmembrane transporter activity"/>
    <property type="evidence" value="ECO:0007669"/>
    <property type="project" value="InterPro"/>
</dbReference>
<dbReference type="Proteomes" id="UP000030748">
    <property type="component" value="Unassembled WGS sequence"/>
</dbReference>
<dbReference type="AlphaFoldDB" id="A0A022QLX7"/>
<evidence type="ECO:0008006" key="7">
    <source>
        <dbReference type="Google" id="ProtNLM"/>
    </source>
</evidence>
<feature type="transmembrane region" description="Helical" evidence="4">
    <location>
        <begin position="163"/>
        <end position="183"/>
    </location>
</feature>
<dbReference type="InterPro" id="IPR030184">
    <property type="entry name" value="WAT1-related"/>
</dbReference>
<dbReference type="PANTHER" id="PTHR31218">
    <property type="entry name" value="WAT1-RELATED PROTEIN"/>
    <property type="match status" value="1"/>
</dbReference>
<keyword evidence="3 4" id="KW-0472">Membrane</keyword>